<keyword evidence="3" id="KW-1185">Reference proteome</keyword>
<feature type="transmembrane region" description="Helical" evidence="1">
    <location>
        <begin position="146"/>
        <end position="164"/>
    </location>
</feature>
<dbReference type="RefSeq" id="WP_219781078.1">
    <property type="nucleotide sequence ID" value="NZ_JAHXPT010000016.1"/>
</dbReference>
<gene>
    <name evidence="2" type="ORF">KYD98_16145</name>
</gene>
<reference evidence="2 3" key="1">
    <citation type="submission" date="2021-07" db="EMBL/GenBank/DDBJ databases">
        <title>Clostridium weizhouense sp. nov., an anaerobic bacterium isolated from activated sludge of Petroleum wastewater.</title>
        <authorList>
            <person name="Li Q."/>
        </authorList>
    </citation>
    <scope>NUCLEOTIDE SEQUENCE [LARGE SCALE GENOMIC DNA]</scope>
    <source>
        <strain evidence="2 3">YB-6</strain>
    </source>
</reference>
<keyword evidence="1" id="KW-1133">Transmembrane helix</keyword>
<organism evidence="2 3">
    <name type="scientific">Clostridium weizhouense</name>
    <dbReference type="NCBI Taxonomy" id="2859781"/>
    <lineage>
        <taxon>Bacteria</taxon>
        <taxon>Bacillati</taxon>
        <taxon>Bacillota</taxon>
        <taxon>Clostridia</taxon>
        <taxon>Eubacteriales</taxon>
        <taxon>Clostridiaceae</taxon>
        <taxon>Clostridium</taxon>
    </lineage>
</organism>
<dbReference type="Proteomes" id="UP001519921">
    <property type="component" value="Unassembled WGS sequence"/>
</dbReference>
<comment type="caution">
    <text evidence="2">The sequence shown here is derived from an EMBL/GenBank/DDBJ whole genome shotgun (WGS) entry which is preliminary data.</text>
</comment>
<feature type="transmembrane region" description="Helical" evidence="1">
    <location>
        <begin position="36"/>
        <end position="62"/>
    </location>
</feature>
<name>A0ABS7AV10_9CLOT</name>
<sequence length="174" mass="19948">MVKKKGKFLTFIFSMLPGAGHMYMGFMKIGLSFMSMFFFLIFLSSWIGIGELLFILPLIWFYSVFDCANKASLNDNELLLLEDKYLFSIDKLVTLDKNIFEKRRLVIGIVLLFLGIYLVSDNILNILHPYISTEFGSVIRNFMRKAPQIIIGVAIVTLGVKLIMGKKKEREIDA</sequence>
<keyword evidence="1" id="KW-0472">Membrane</keyword>
<evidence type="ECO:0000256" key="1">
    <source>
        <dbReference type="SAM" id="Phobius"/>
    </source>
</evidence>
<protein>
    <recommendedName>
        <fullName evidence="4">TM2 domain-containing protein</fullName>
    </recommendedName>
</protein>
<evidence type="ECO:0000313" key="2">
    <source>
        <dbReference type="EMBL" id="MBW6411615.1"/>
    </source>
</evidence>
<evidence type="ECO:0008006" key="4">
    <source>
        <dbReference type="Google" id="ProtNLM"/>
    </source>
</evidence>
<keyword evidence="1" id="KW-0812">Transmembrane</keyword>
<proteinExistence type="predicted"/>
<dbReference type="EMBL" id="JAHXPT010000016">
    <property type="protein sequence ID" value="MBW6411615.1"/>
    <property type="molecule type" value="Genomic_DNA"/>
</dbReference>
<evidence type="ECO:0000313" key="3">
    <source>
        <dbReference type="Proteomes" id="UP001519921"/>
    </source>
</evidence>
<feature type="transmembrane region" description="Helical" evidence="1">
    <location>
        <begin position="105"/>
        <end position="126"/>
    </location>
</feature>
<accession>A0ABS7AV10</accession>